<reference evidence="9 10" key="1">
    <citation type="journal article" date="2012" name="BMC Genomics">
        <title>Sequencing the genome of Marssonina brunnea reveals fungus-poplar co-evolution.</title>
        <authorList>
            <person name="Zhu S."/>
            <person name="Cao Y.-Z."/>
            <person name="Jiang C."/>
            <person name="Tan B.-Y."/>
            <person name="Wang Z."/>
            <person name="Feng S."/>
            <person name="Zhang L."/>
            <person name="Su X.-H."/>
            <person name="Brejova B."/>
            <person name="Vinar T."/>
            <person name="Xu M."/>
            <person name="Wang M.-X."/>
            <person name="Zhang S.-G."/>
            <person name="Huang M.-R."/>
            <person name="Wu R."/>
            <person name="Zhou Y."/>
        </authorList>
    </citation>
    <scope>NUCLEOTIDE SEQUENCE [LARGE SCALE GENOMIC DNA]</scope>
    <source>
        <strain evidence="9 10">MB_m1</strain>
    </source>
</reference>
<dbReference type="InterPro" id="IPR045863">
    <property type="entry name" value="CorA_TM1_TM2"/>
</dbReference>
<name>K1WPC7_MARBU</name>
<evidence type="ECO:0000313" key="9">
    <source>
        <dbReference type="EMBL" id="EKD14826.1"/>
    </source>
</evidence>
<dbReference type="GO" id="GO:0015087">
    <property type="term" value="F:cobalt ion transmembrane transporter activity"/>
    <property type="evidence" value="ECO:0007669"/>
    <property type="project" value="TreeGrafter"/>
</dbReference>
<feature type="region of interest" description="Disordered" evidence="8">
    <location>
        <begin position="589"/>
        <end position="612"/>
    </location>
</feature>
<dbReference type="GO" id="GO:0005886">
    <property type="term" value="C:plasma membrane"/>
    <property type="evidence" value="ECO:0007669"/>
    <property type="project" value="UniProtKB-SubCell"/>
</dbReference>
<keyword evidence="4" id="KW-1003">Cell membrane</keyword>
<dbReference type="PANTHER" id="PTHR46494">
    <property type="entry name" value="CORA FAMILY METAL ION TRANSPORTER (EUROFUNG)"/>
    <property type="match status" value="1"/>
</dbReference>
<evidence type="ECO:0000256" key="1">
    <source>
        <dbReference type="ARBA" id="ARBA00004651"/>
    </source>
</evidence>
<dbReference type="STRING" id="1072389.K1WPC7"/>
<organism evidence="9 10">
    <name type="scientific">Marssonina brunnea f. sp. multigermtubi (strain MB_m1)</name>
    <name type="common">Marssonina leaf spot fungus</name>
    <dbReference type="NCBI Taxonomy" id="1072389"/>
    <lineage>
        <taxon>Eukaryota</taxon>
        <taxon>Fungi</taxon>
        <taxon>Dikarya</taxon>
        <taxon>Ascomycota</taxon>
        <taxon>Pezizomycotina</taxon>
        <taxon>Leotiomycetes</taxon>
        <taxon>Helotiales</taxon>
        <taxon>Drepanopezizaceae</taxon>
        <taxon>Drepanopeziza</taxon>
    </lineage>
</organism>
<evidence type="ECO:0000256" key="8">
    <source>
        <dbReference type="SAM" id="MobiDB-lite"/>
    </source>
</evidence>
<keyword evidence="10" id="KW-1185">Reference proteome</keyword>
<dbReference type="EMBL" id="JH921444">
    <property type="protein sequence ID" value="EKD14826.1"/>
    <property type="molecule type" value="Genomic_DNA"/>
</dbReference>
<dbReference type="HOGENOM" id="CLU_015119_2_0_1"/>
<dbReference type="Proteomes" id="UP000006753">
    <property type="component" value="Unassembled WGS sequence"/>
</dbReference>
<comment type="similarity">
    <text evidence="2">Belongs to the CorA metal ion transporter (MIT) (TC 1.A.35) family.</text>
</comment>
<evidence type="ECO:0000256" key="2">
    <source>
        <dbReference type="ARBA" id="ARBA00009765"/>
    </source>
</evidence>
<protein>
    <recommendedName>
        <fullName evidence="11">CorA-like Mg2+ transporter</fullName>
    </recommendedName>
</protein>
<dbReference type="OrthoDB" id="165352at2759"/>
<feature type="region of interest" description="Disordered" evidence="8">
    <location>
        <begin position="1"/>
        <end position="116"/>
    </location>
</feature>
<dbReference type="GO" id="GO:0015095">
    <property type="term" value="F:magnesium ion transmembrane transporter activity"/>
    <property type="evidence" value="ECO:0007669"/>
    <property type="project" value="TreeGrafter"/>
</dbReference>
<dbReference type="InParanoid" id="K1WPC7"/>
<keyword evidence="6" id="KW-1133">Transmembrane helix</keyword>
<dbReference type="Gene3D" id="1.20.58.340">
    <property type="entry name" value="Magnesium transport protein CorA, transmembrane region"/>
    <property type="match status" value="2"/>
</dbReference>
<gene>
    <name evidence="9" type="ORF">MBM_07037</name>
</gene>
<dbReference type="OMA" id="HCIIITE"/>
<sequence>MAEYGKTGFPDFSESSPAAAPCISPPPGHVNFDVESGQPRPPTDNDGYGSGNGRGPLRKSSSTQSDPEISLNHPPSMSRRRNRTNTAKSAIDFMPLRPQWQAGQEPGLDPSKPNGGRAQLPTFHEDCQITVVDISEDEIYHFEFNNAQLIQFLHEKQEPWVKCRWINVNGLSWDVIQALGQYKKLHRLAMEDLINTSNRTKADWYSDHTYMVLTLQKLIHMHRDAEDSDSDDGDTDSIRRPKRGRLSKFAHNLLSGSNPKKKYNEKNMVAGVHNPANSFVTGHTESVSEPHLQNLKTLQRYHGGPNKERMEFMEKHSPLTSRKLAVSAEQVSIFLTNDNTVISFFESSADDIESPILERLRTPDTILRRSCDASMIVQAILDAIIDLAIPIATAYQDVIGDLELDVLTKPELKHTTSLYVVTSEIFTFRSLVNPIVNLINALRDHKSVTLPVPNAGPRALSSSTTTSVKMSPMAQTYLGDVEDHIILITESLDQMRRSCDNMIDLIFNTMSALQNETLQQLTNITILFLPMTFLTGYFGMNIEPFPALEHGTSYFWKIAVPVAIVTSMFLMRSSLMRWGSKVIQRRGITRRRKGRLERETEAHRAAEAKRRS</sequence>
<keyword evidence="5" id="KW-0812">Transmembrane</keyword>
<dbReference type="Gene3D" id="3.30.460.20">
    <property type="entry name" value="CorA soluble domain-like"/>
    <property type="match status" value="1"/>
</dbReference>
<evidence type="ECO:0000256" key="3">
    <source>
        <dbReference type="ARBA" id="ARBA00022448"/>
    </source>
</evidence>
<accession>K1WPC7</accession>
<evidence type="ECO:0000256" key="6">
    <source>
        <dbReference type="ARBA" id="ARBA00022989"/>
    </source>
</evidence>
<evidence type="ECO:0000256" key="4">
    <source>
        <dbReference type="ARBA" id="ARBA00022475"/>
    </source>
</evidence>
<evidence type="ECO:0000256" key="7">
    <source>
        <dbReference type="ARBA" id="ARBA00023136"/>
    </source>
</evidence>
<dbReference type="KEGG" id="mbe:MBM_07037"/>
<feature type="compositionally biased region" description="Basic and acidic residues" evidence="8">
    <location>
        <begin position="596"/>
        <end position="612"/>
    </location>
</feature>
<evidence type="ECO:0008006" key="11">
    <source>
        <dbReference type="Google" id="ProtNLM"/>
    </source>
</evidence>
<dbReference type="GeneID" id="18762972"/>
<dbReference type="GO" id="GO:0050897">
    <property type="term" value="F:cobalt ion binding"/>
    <property type="evidence" value="ECO:0007669"/>
    <property type="project" value="TreeGrafter"/>
</dbReference>
<dbReference type="InterPro" id="IPR045861">
    <property type="entry name" value="CorA_cytoplasmic_dom"/>
</dbReference>
<evidence type="ECO:0000256" key="5">
    <source>
        <dbReference type="ARBA" id="ARBA00022692"/>
    </source>
</evidence>
<dbReference type="GO" id="GO:0000287">
    <property type="term" value="F:magnesium ion binding"/>
    <property type="evidence" value="ECO:0007669"/>
    <property type="project" value="TreeGrafter"/>
</dbReference>
<keyword evidence="7" id="KW-0472">Membrane</keyword>
<comment type="subcellular location">
    <subcellularLocation>
        <location evidence="1">Cell membrane</location>
        <topology evidence="1">Multi-pass membrane protein</topology>
    </subcellularLocation>
</comment>
<dbReference type="eggNOG" id="ENOG502QVFZ">
    <property type="taxonomic scope" value="Eukaryota"/>
</dbReference>
<dbReference type="Pfam" id="PF01544">
    <property type="entry name" value="CorA"/>
    <property type="match status" value="1"/>
</dbReference>
<dbReference type="AlphaFoldDB" id="K1WPC7"/>
<proteinExistence type="inferred from homology"/>
<dbReference type="SUPFAM" id="SSF143865">
    <property type="entry name" value="CorA soluble domain-like"/>
    <property type="match status" value="1"/>
</dbReference>
<dbReference type="PANTHER" id="PTHR46494:SF1">
    <property type="entry name" value="CORA FAMILY METAL ION TRANSPORTER (EUROFUNG)"/>
    <property type="match status" value="1"/>
</dbReference>
<dbReference type="InterPro" id="IPR002523">
    <property type="entry name" value="MgTranspt_CorA/ZnTranspt_ZntB"/>
</dbReference>
<dbReference type="SUPFAM" id="SSF144083">
    <property type="entry name" value="Magnesium transport protein CorA, transmembrane region"/>
    <property type="match status" value="1"/>
</dbReference>
<evidence type="ECO:0000313" key="10">
    <source>
        <dbReference type="Proteomes" id="UP000006753"/>
    </source>
</evidence>
<keyword evidence="3" id="KW-0813">Transport</keyword>